<dbReference type="EMBL" id="BMBA01000004">
    <property type="protein sequence ID" value="GFZ33037.1"/>
    <property type="molecule type" value="Genomic_DNA"/>
</dbReference>
<evidence type="ECO:0008006" key="3">
    <source>
        <dbReference type="Google" id="ProtNLM"/>
    </source>
</evidence>
<sequence length="150" mass="17087">MKKRILIILLLVCFLSIVTNIFQFNRIRKYNTEECLYTATVENSFKEFIAGLDYYDGKATPLSNESAIKNSVSAVAGMRNIAPLSSYKDNKQLSLMLLNLDMFFVMESSEYINDNVKTIKPQLTNISKNLNDEKAISELNTVLEKLLSNK</sequence>
<comment type="caution">
    <text evidence="1">The sequence shown here is derived from an EMBL/GenBank/DDBJ whole genome shotgun (WGS) entry which is preliminary data.</text>
</comment>
<keyword evidence="2" id="KW-1185">Reference proteome</keyword>
<dbReference type="RefSeq" id="WP_206871554.1">
    <property type="nucleotide sequence ID" value="NZ_BMBA01000004.1"/>
</dbReference>
<proteinExistence type="predicted"/>
<protein>
    <recommendedName>
        <fullName evidence="3">DUF4825 domain-containing protein</fullName>
    </recommendedName>
</protein>
<reference evidence="1 2" key="1">
    <citation type="journal article" date="2021" name="Int. J. Syst. Evol. Microbiol.">
        <title>Clostridium zeae sp. nov., isolated from corn silage.</title>
        <authorList>
            <person name="Kobayashi H."/>
            <person name="Tanizawa Y."/>
            <person name="Yagura M."/>
            <person name="Sakamoto M."/>
            <person name="Ohkuma M."/>
            <person name="Tohno M."/>
        </authorList>
    </citation>
    <scope>NUCLEOTIDE SEQUENCE [LARGE SCALE GENOMIC DNA]</scope>
    <source>
        <strain evidence="1 2">CSC2</strain>
    </source>
</reference>
<dbReference type="Proteomes" id="UP000663802">
    <property type="component" value="Unassembled WGS sequence"/>
</dbReference>
<accession>A0ABQ1EE11</accession>
<name>A0ABQ1EE11_9CLOT</name>
<organism evidence="1 2">
    <name type="scientific">Clostridium zeae</name>
    <dbReference type="NCBI Taxonomy" id="2759022"/>
    <lineage>
        <taxon>Bacteria</taxon>
        <taxon>Bacillati</taxon>
        <taxon>Bacillota</taxon>
        <taxon>Clostridia</taxon>
        <taxon>Eubacteriales</taxon>
        <taxon>Clostridiaceae</taxon>
        <taxon>Clostridium</taxon>
    </lineage>
</organism>
<evidence type="ECO:0000313" key="2">
    <source>
        <dbReference type="Proteomes" id="UP000663802"/>
    </source>
</evidence>
<gene>
    <name evidence="1" type="ORF">CSC2_35630</name>
</gene>
<evidence type="ECO:0000313" key="1">
    <source>
        <dbReference type="EMBL" id="GFZ33037.1"/>
    </source>
</evidence>